<reference evidence="2 3" key="1">
    <citation type="submission" date="2022-01" db="EMBL/GenBank/DDBJ databases">
        <title>Whole genome-based taxonomy of the Shewanellaceae.</title>
        <authorList>
            <person name="Martin-Rodriguez A.J."/>
        </authorList>
    </citation>
    <scope>NUCLEOTIDE SEQUENCE [LARGE SCALE GENOMIC DNA]</scope>
    <source>
        <strain evidence="2 3">DSM 17177</strain>
    </source>
</reference>
<keyword evidence="1" id="KW-0472">Membrane</keyword>
<evidence type="ECO:0000256" key="1">
    <source>
        <dbReference type="SAM" id="Phobius"/>
    </source>
</evidence>
<protein>
    <submittedName>
        <fullName evidence="2">Uncharacterized protein</fullName>
    </submittedName>
</protein>
<feature type="transmembrane region" description="Helical" evidence="1">
    <location>
        <begin position="20"/>
        <end position="39"/>
    </location>
</feature>
<keyword evidence="1" id="KW-1133">Transmembrane helix</keyword>
<dbReference type="Proteomes" id="UP001203423">
    <property type="component" value="Unassembled WGS sequence"/>
</dbReference>
<evidence type="ECO:0000313" key="2">
    <source>
        <dbReference type="EMBL" id="MCL1125097.1"/>
    </source>
</evidence>
<name>A0ABT0LCM6_9GAMM</name>
<organism evidence="2 3">
    <name type="scientific">Shewanella surugensis</name>
    <dbReference type="NCBI Taxonomy" id="212020"/>
    <lineage>
        <taxon>Bacteria</taxon>
        <taxon>Pseudomonadati</taxon>
        <taxon>Pseudomonadota</taxon>
        <taxon>Gammaproteobacteria</taxon>
        <taxon>Alteromonadales</taxon>
        <taxon>Shewanellaceae</taxon>
        <taxon>Shewanella</taxon>
    </lineage>
</organism>
<dbReference type="EMBL" id="JAKIKS010000039">
    <property type="protein sequence ID" value="MCL1125097.1"/>
    <property type="molecule type" value="Genomic_DNA"/>
</dbReference>
<accession>A0ABT0LCM6</accession>
<keyword evidence="1" id="KW-0812">Transmembrane</keyword>
<gene>
    <name evidence="2" type="ORF">L2764_11575</name>
</gene>
<evidence type="ECO:0000313" key="3">
    <source>
        <dbReference type="Proteomes" id="UP001203423"/>
    </source>
</evidence>
<dbReference type="RefSeq" id="WP_248940378.1">
    <property type="nucleotide sequence ID" value="NZ_JAKIKS010000039.1"/>
</dbReference>
<comment type="caution">
    <text evidence="2">The sequence shown here is derived from an EMBL/GenBank/DDBJ whole genome shotgun (WGS) entry which is preliminary data.</text>
</comment>
<keyword evidence="3" id="KW-1185">Reference proteome</keyword>
<proteinExistence type="predicted"/>
<sequence>MLPVITGTFFYLYSFKIQRGQVVLLYIVIGLLNGVVMGCSRALNGQLSMHVIDPLKAVMQ</sequence>